<proteinExistence type="predicted"/>
<evidence type="ECO:0000256" key="5">
    <source>
        <dbReference type="ARBA" id="ARBA00022989"/>
    </source>
</evidence>
<keyword evidence="5 8" id="KW-1133">Transmembrane helix</keyword>
<sequence length="490" mass="49976">MTTTADADQASGRRRAGLTLALLAFAQLIVSIDYNIVYVALPEIGSGLGFSAQNLQWVVSAYAVAFGGFLLFGGRASDLFGRRRMFVLGLSLYAVSSLVGGLATGPGLLIAARAVQGLGGAFLFPATLALVVTGFAEGRERNRALSVWAAAGASGMIIGSLLGGVLTEAFGWQAVFYVNVPLAGGAALLAFTLITADGPREQGRAFDLPGALTATAGATLVVFTLVQAPTSGWTSPLILTTAAVGLALVAAFLAIEARTADPLMPLRLFRNRNLSTGVVVTFLFMATFGTLLYFLTVYFQNVHGYSAMETGTAFLIPMVCGFLGSMLGGRIATRFGVRTTLIGSFVLGGAGTAAMALTMTTDGSYAALLPGLVVLSLCQGVIFTTMFAAASTGVHPYEQGIASGIVSTGQQVGSAVGLAVLVAVANAGTAGLSGEELRSATTDGLRTAVLVATAGIAVLVLVALNFERTPKQRPAEASADSAADLTLSAS</sequence>
<comment type="subcellular location">
    <subcellularLocation>
        <location evidence="1">Cell membrane</location>
        <topology evidence="1">Multi-pass membrane protein</topology>
    </subcellularLocation>
</comment>
<evidence type="ECO:0000256" key="2">
    <source>
        <dbReference type="ARBA" id="ARBA00022448"/>
    </source>
</evidence>
<feature type="transmembrane region" description="Helical" evidence="8">
    <location>
        <begin position="341"/>
        <end position="359"/>
    </location>
</feature>
<organism evidence="10 11">
    <name type="scientific">Kitasatospora terrestris</name>
    <dbReference type="NCBI Taxonomy" id="258051"/>
    <lineage>
        <taxon>Bacteria</taxon>
        <taxon>Bacillati</taxon>
        <taxon>Actinomycetota</taxon>
        <taxon>Actinomycetes</taxon>
        <taxon>Kitasatosporales</taxon>
        <taxon>Streptomycetaceae</taxon>
        <taxon>Kitasatospora</taxon>
    </lineage>
</organism>
<feature type="transmembrane region" description="Helical" evidence="8">
    <location>
        <begin position="174"/>
        <end position="196"/>
    </location>
</feature>
<evidence type="ECO:0000256" key="8">
    <source>
        <dbReference type="SAM" id="Phobius"/>
    </source>
</evidence>
<dbReference type="Gene3D" id="1.20.1250.20">
    <property type="entry name" value="MFS general substrate transporter like domains"/>
    <property type="match status" value="1"/>
</dbReference>
<comment type="caution">
    <text evidence="10">The sequence shown here is derived from an EMBL/GenBank/DDBJ whole genome shotgun (WGS) entry which is preliminary data.</text>
</comment>
<feature type="transmembrane region" description="Helical" evidence="8">
    <location>
        <begin position="445"/>
        <end position="464"/>
    </location>
</feature>
<protein>
    <submittedName>
        <fullName evidence="10">MFS transporter</fullName>
    </submittedName>
</protein>
<dbReference type="PROSITE" id="PS50850">
    <property type="entry name" value="MFS"/>
    <property type="match status" value="1"/>
</dbReference>
<keyword evidence="3" id="KW-1003">Cell membrane</keyword>
<keyword evidence="7" id="KW-0046">Antibiotic resistance</keyword>
<evidence type="ECO:0000256" key="1">
    <source>
        <dbReference type="ARBA" id="ARBA00004651"/>
    </source>
</evidence>
<evidence type="ECO:0000313" key="11">
    <source>
        <dbReference type="Proteomes" id="UP001501752"/>
    </source>
</evidence>
<evidence type="ECO:0000256" key="4">
    <source>
        <dbReference type="ARBA" id="ARBA00022692"/>
    </source>
</evidence>
<feature type="domain" description="Major facilitator superfamily (MFS) profile" evidence="9">
    <location>
        <begin position="19"/>
        <end position="472"/>
    </location>
</feature>
<dbReference type="Gene3D" id="1.20.1720.10">
    <property type="entry name" value="Multidrug resistance protein D"/>
    <property type="match status" value="1"/>
</dbReference>
<dbReference type="InterPro" id="IPR011701">
    <property type="entry name" value="MFS"/>
</dbReference>
<feature type="transmembrane region" description="Helical" evidence="8">
    <location>
        <begin position="233"/>
        <end position="255"/>
    </location>
</feature>
<feature type="transmembrane region" description="Helical" evidence="8">
    <location>
        <begin position="110"/>
        <end position="132"/>
    </location>
</feature>
<feature type="transmembrane region" description="Helical" evidence="8">
    <location>
        <begin position="276"/>
        <end position="299"/>
    </location>
</feature>
<feature type="transmembrane region" description="Helical" evidence="8">
    <location>
        <begin position="365"/>
        <end position="389"/>
    </location>
</feature>
<evidence type="ECO:0000256" key="3">
    <source>
        <dbReference type="ARBA" id="ARBA00022475"/>
    </source>
</evidence>
<feature type="transmembrane region" description="Helical" evidence="8">
    <location>
        <begin position="311"/>
        <end position="329"/>
    </location>
</feature>
<dbReference type="SUPFAM" id="SSF103473">
    <property type="entry name" value="MFS general substrate transporter"/>
    <property type="match status" value="1"/>
</dbReference>
<keyword evidence="11" id="KW-1185">Reference proteome</keyword>
<dbReference type="InterPro" id="IPR036259">
    <property type="entry name" value="MFS_trans_sf"/>
</dbReference>
<feature type="transmembrane region" description="Helical" evidence="8">
    <location>
        <begin position="55"/>
        <end position="73"/>
    </location>
</feature>
<name>A0ABP9E068_9ACTN</name>
<dbReference type="PANTHER" id="PTHR42718">
    <property type="entry name" value="MAJOR FACILITATOR SUPERFAMILY MULTIDRUG TRANSPORTER MFSC"/>
    <property type="match status" value="1"/>
</dbReference>
<dbReference type="InterPro" id="IPR020846">
    <property type="entry name" value="MFS_dom"/>
</dbReference>
<keyword evidence="6 8" id="KW-0472">Membrane</keyword>
<dbReference type="Proteomes" id="UP001501752">
    <property type="component" value="Unassembled WGS sequence"/>
</dbReference>
<keyword evidence="4 8" id="KW-0812">Transmembrane</keyword>
<feature type="transmembrane region" description="Helical" evidence="8">
    <location>
        <begin position="144"/>
        <end position="162"/>
    </location>
</feature>
<dbReference type="RefSeq" id="WP_345698334.1">
    <property type="nucleotide sequence ID" value="NZ_BAABIS010000001.1"/>
</dbReference>
<feature type="transmembrane region" description="Helical" evidence="8">
    <location>
        <begin position="85"/>
        <end position="104"/>
    </location>
</feature>
<dbReference type="PROSITE" id="PS00216">
    <property type="entry name" value="SUGAR_TRANSPORT_1"/>
    <property type="match status" value="1"/>
</dbReference>
<dbReference type="PANTHER" id="PTHR42718:SF46">
    <property type="entry name" value="BLR6921 PROTEIN"/>
    <property type="match status" value="1"/>
</dbReference>
<feature type="transmembrane region" description="Helical" evidence="8">
    <location>
        <begin position="208"/>
        <end position="227"/>
    </location>
</feature>
<evidence type="ECO:0000256" key="7">
    <source>
        <dbReference type="ARBA" id="ARBA00023251"/>
    </source>
</evidence>
<accession>A0ABP9E068</accession>
<evidence type="ECO:0000313" key="10">
    <source>
        <dbReference type="EMBL" id="GAA4859318.1"/>
    </source>
</evidence>
<evidence type="ECO:0000256" key="6">
    <source>
        <dbReference type="ARBA" id="ARBA00023136"/>
    </source>
</evidence>
<dbReference type="EMBL" id="BAABIS010000001">
    <property type="protein sequence ID" value="GAA4859318.1"/>
    <property type="molecule type" value="Genomic_DNA"/>
</dbReference>
<dbReference type="InterPro" id="IPR005829">
    <property type="entry name" value="Sugar_transporter_CS"/>
</dbReference>
<dbReference type="CDD" id="cd17321">
    <property type="entry name" value="MFS_MMR_MDR_like"/>
    <property type="match status" value="1"/>
</dbReference>
<gene>
    <name evidence="10" type="ORF">GCM10023235_41400</name>
</gene>
<keyword evidence="2" id="KW-0813">Transport</keyword>
<reference evidence="11" key="1">
    <citation type="journal article" date="2019" name="Int. J. Syst. Evol. Microbiol.">
        <title>The Global Catalogue of Microorganisms (GCM) 10K type strain sequencing project: providing services to taxonomists for standard genome sequencing and annotation.</title>
        <authorList>
            <consortium name="The Broad Institute Genomics Platform"/>
            <consortium name="The Broad Institute Genome Sequencing Center for Infectious Disease"/>
            <person name="Wu L."/>
            <person name="Ma J."/>
        </authorList>
    </citation>
    <scope>NUCLEOTIDE SEQUENCE [LARGE SCALE GENOMIC DNA]</scope>
    <source>
        <strain evidence="11">JCM 13006</strain>
    </source>
</reference>
<dbReference type="Pfam" id="PF07690">
    <property type="entry name" value="MFS_1"/>
    <property type="match status" value="1"/>
</dbReference>
<evidence type="ECO:0000259" key="9">
    <source>
        <dbReference type="PROSITE" id="PS50850"/>
    </source>
</evidence>
<feature type="transmembrane region" description="Helical" evidence="8">
    <location>
        <begin position="401"/>
        <end position="425"/>
    </location>
</feature>